<sequence>MLLMYGGGSMPTANGVDLSYAIGVPPAKAIEYFESKGYAVGFNWHDVEASAHASAFTVAGILKQDILEDIRNSLNEHLKNGGTYSDFQKQIIPILEKKGWLGSGLVADSDGVLQGKRVQPRRLETIYRTNMQAAYNAGRYQEQLSNKDSRPYLERVAIADSRTRPAHLSLNGFIAHIDDPVWAILYPPDGYRCRCRARSGRDVERLGLTVQSSEGLLVEVSQPWENGETRTVTAFKNPHDGKLYTPDAGFGHNPGQGYLSSLGQRLLDRATVADVRLASTAVNEILKNPALLNAVSKDVKTFIDNTLINKQAKGMQRHVGALPASTLDRLSEKGLHPESAVITLTDNHLLEAQSGSASLPATFWQQLPAHMHKPSAILFDTQQETPELLYVFDIDDARGKHILSVATRFKERSTPQVKSNSRANPITHAETLPDAGTLRGYEILFGEVK</sequence>
<evidence type="ECO:0000313" key="3">
    <source>
        <dbReference type="Proteomes" id="UP000293154"/>
    </source>
</evidence>
<protein>
    <submittedName>
        <fullName evidence="2">Phage head morphogenesis protein</fullName>
    </submittedName>
</protein>
<organism evidence="2 3">
    <name type="scientific">Limnobaculum zhutongyuii</name>
    <dbReference type="NCBI Taxonomy" id="2498113"/>
    <lineage>
        <taxon>Bacteria</taxon>
        <taxon>Pseudomonadati</taxon>
        <taxon>Pseudomonadota</taxon>
        <taxon>Gammaproteobacteria</taxon>
        <taxon>Enterobacterales</taxon>
        <taxon>Budviciaceae</taxon>
        <taxon>Limnobaculum</taxon>
    </lineage>
</organism>
<dbReference type="AlphaFoldDB" id="A0A411WGX4"/>
<dbReference type="EMBL" id="CP034752">
    <property type="protein sequence ID" value="QBH95472.1"/>
    <property type="molecule type" value="Genomic_DNA"/>
</dbReference>
<gene>
    <name evidence="2" type="ORF">EKN56_03055</name>
</gene>
<proteinExistence type="predicted"/>
<accession>A0A411WGX4</accession>
<dbReference type="OrthoDB" id="9813502at2"/>
<evidence type="ECO:0000259" key="1">
    <source>
        <dbReference type="Pfam" id="PF04233"/>
    </source>
</evidence>
<dbReference type="Proteomes" id="UP000293154">
    <property type="component" value="Chromosome"/>
</dbReference>
<dbReference type="KEGG" id="prag:EKN56_03055"/>
<keyword evidence="3" id="KW-1185">Reference proteome</keyword>
<name>A0A411WGX4_9GAMM</name>
<feature type="domain" description="Phage head morphogenesis" evidence="1">
    <location>
        <begin position="69"/>
        <end position="197"/>
    </location>
</feature>
<reference evidence="2 3" key="1">
    <citation type="submission" date="2019-03" db="EMBL/GenBank/DDBJ databases">
        <title>Pragia sp. nov. isolated from the gut tract of Carduelis flavirostris.</title>
        <authorList>
            <person name="Ge Y."/>
        </authorList>
    </citation>
    <scope>NUCLEOTIDE SEQUENCE [LARGE SCALE GENOMIC DNA]</scope>
    <source>
        <strain evidence="2 3">CF-458</strain>
    </source>
</reference>
<evidence type="ECO:0000313" key="2">
    <source>
        <dbReference type="EMBL" id="QBH95472.1"/>
    </source>
</evidence>
<dbReference type="NCBIfam" id="TIGR01641">
    <property type="entry name" value="phageSPP1_gp7"/>
    <property type="match status" value="1"/>
</dbReference>
<dbReference type="InterPro" id="IPR006528">
    <property type="entry name" value="Phage_head_morphogenesis_dom"/>
</dbReference>
<dbReference type="Pfam" id="PF04233">
    <property type="entry name" value="Phage_Mu_F"/>
    <property type="match status" value="1"/>
</dbReference>